<reference evidence="4" key="1">
    <citation type="submission" date="2011-07" db="EMBL/GenBank/DDBJ databases">
        <authorList>
            <consortium name="Caenorhabditis brenneri Sequencing and Analysis Consortium"/>
            <person name="Wilson R.K."/>
        </authorList>
    </citation>
    <scope>NUCLEOTIDE SEQUENCE [LARGE SCALE GENOMIC DNA]</scope>
    <source>
        <strain evidence="4">PB2801</strain>
    </source>
</reference>
<dbReference type="Pfam" id="PF05075">
    <property type="entry name" value="DUF684"/>
    <property type="match status" value="2"/>
</dbReference>
<sequence>MTETGIKVLKETKVEEIVKVEFEKIGRPKIGDLRTDLVVSKVGLPKRDELDEVAELEPLDSSPDPHKIIDGSLSIVTGALTIGFAFFPGIGIAAMMGLGGLIAVGLKAAISKKDETGEQLKKLVAQLKELDRKVSNRFDEMEKFFVENAFGVEVVTVVTTLKRFMMDAAIASYYEATLESENEKDILLAKELKEKAINNFRKSYRKKSPLHIGYVLWSVLAKEATNPLLLTLNKKEPDFDKDDSENDKKAKERESEVARHEYYEKWKETIRNLISELILIEAIATGMFKKQNKHDYLMLIDLHNDIELLMDKFEEKYEIAEYKKKNDNEKYSVLVYRCRQPMKIMKEEYDELSESMTTLMKQKSLFQNDMRSTLNRNILKQKKTVNGKQKNLIRQDGLVLAVKKSLEPEVTAVNGSHVKMEHGPGKFELFHLDTEDVLLLVTMP</sequence>
<dbReference type="HOGENOM" id="CLU_040461_1_0_1"/>
<keyword evidence="2" id="KW-0472">Membrane</keyword>
<dbReference type="STRING" id="135651.G0NXG5"/>
<feature type="transmembrane region" description="Helical" evidence="2">
    <location>
        <begin position="82"/>
        <end position="106"/>
    </location>
</feature>
<accession>G0NXG5</accession>
<dbReference type="PANTHER" id="PTHR31464">
    <property type="entry name" value="PROTEIN CBG01266"/>
    <property type="match status" value="1"/>
</dbReference>
<dbReference type="Proteomes" id="UP000008068">
    <property type="component" value="Unassembled WGS sequence"/>
</dbReference>
<evidence type="ECO:0000256" key="1">
    <source>
        <dbReference type="SAM" id="Coils"/>
    </source>
</evidence>
<dbReference type="EMBL" id="GL379971">
    <property type="protein sequence ID" value="EGT39502.1"/>
    <property type="molecule type" value="Genomic_DNA"/>
</dbReference>
<dbReference type="InParanoid" id="G0NXG5"/>
<organism evidence="4">
    <name type="scientific">Caenorhabditis brenneri</name>
    <name type="common">Nematode worm</name>
    <dbReference type="NCBI Taxonomy" id="135651"/>
    <lineage>
        <taxon>Eukaryota</taxon>
        <taxon>Metazoa</taxon>
        <taxon>Ecdysozoa</taxon>
        <taxon>Nematoda</taxon>
        <taxon>Chromadorea</taxon>
        <taxon>Rhabditida</taxon>
        <taxon>Rhabditina</taxon>
        <taxon>Rhabditomorpha</taxon>
        <taxon>Rhabditoidea</taxon>
        <taxon>Rhabditidae</taxon>
        <taxon>Peloderinae</taxon>
        <taxon>Caenorhabditis</taxon>
    </lineage>
</organism>
<keyword evidence="2" id="KW-0812">Transmembrane</keyword>
<dbReference type="AlphaFoldDB" id="G0NXG5"/>
<protein>
    <submittedName>
        <fullName evidence="3">Uncharacterized protein</fullName>
    </submittedName>
</protein>
<keyword evidence="2" id="KW-1133">Transmembrane helix</keyword>
<evidence type="ECO:0000313" key="3">
    <source>
        <dbReference type="EMBL" id="EGT39502.1"/>
    </source>
</evidence>
<name>G0NXG5_CAEBE</name>
<keyword evidence="4" id="KW-1185">Reference proteome</keyword>
<evidence type="ECO:0000256" key="2">
    <source>
        <dbReference type="SAM" id="Phobius"/>
    </source>
</evidence>
<dbReference type="InterPro" id="IPR007767">
    <property type="entry name" value="DUF684"/>
</dbReference>
<proteinExistence type="predicted"/>
<keyword evidence="1" id="KW-0175">Coiled coil</keyword>
<evidence type="ECO:0000313" key="4">
    <source>
        <dbReference type="Proteomes" id="UP000008068"/>
    </source>
</evidence>
<gene>
    <name evidence="3" type="ORF">CAEBREN_19435</name>
</gene>
<dbReference type="PANTHER" id="PTHR31464:SF4">
    <property type="entry name" value="DUF4242 DOMAIN-CONTAINING PROTEIN-RELATED"/>
    <property type="match status" value="1"/>
</dbReference>
<feature type="coiled-coil region" evidence="1">
    <location>
        <begin position="310"/>
        <end position="362"/>
    </location>
</feature>
<dbReference type="eggNOG" id="ENOG502TJHI">
    <property type="taxonomic scope" value="Eukaryota"/>
</dbReference>